<reference evidence="1 2" key="1">
    <citation type="submission" date="2017-11" db="EMBL/GenBank/DDBJ databases">
        <title>Genome sequencing of a diverse group of Pseudomonas species.</title>
        <authorList>
            <person name="Loper J."/>
        </authorList>
    </citation>
    <scope>NUCLEOTIDE SEQUENCE [LARGE SCALE GENOMIC DNA]</scope>
    <source>
        <strain evidence="1 2">LMG 25716</strain>
    </source>
</reference>
<evidence type="ECO:0008006" key="3">
    <source>
        <dbReference type="Google" id="ProtNLM"/>
    </source>
</evidence>
<protein>
    <recommendedName>
        <fullName evidence="3">DUF3304 domain-containing protein</fullName>
    </recommendedName>
</protein>
<proteinExistence type="predicted"/>
<accession>A0ABX4PTS8</accession>
<evidence type="ECO:0000313" key="2">
    <source>
        <dbReference type="Proteomes" id="UP000232455"/>
    </source>
</evidence>
<gene>
    <name evidence="1" type="ORF">ATI02_0022</name>
</gene>
<dbReference type="PROSITE" id="PS51257">
    <property type="entry name" value="PROKAR_LIPOPROTEIN"/>
    <property type="match status" value="1"/>
</dbReference>
<dbReference type="EMBL" id="PHHE01000001">
    <property type="protein sequence ID" value="PKA67327.1"/>
    <property type="molecule type" value="Genomic_DNA"/>
</dbReference>
<organism evidence="1 2">
    <name type="scientific">Pseudomonas baetica</name>
    <dbReference type="NCBI Taxonomy" id="674054"/>
    <lineage>
        <taxon>Bacteria</taxon>
        <taxon>Pseudomonadati</taxon>
        <taxon>Pseudomonadota</taxon>
        <taxon>Gammaproteobacteria</taxon>
        <taxon>Pseudomonadales</taxon>
        <taxon>Pseudomonadaceae</taxon>
        <taxon>Pseudomonas</taxon>
    </lineage>
</organism>
<comment type="caution">
    <text evidence="1">The sequence shown here is derived from an EMBL/GenBank/DDBJ whole genome shotgun (WGS) entry which is preliminary data.</text>
</comment>
<keyword evidence="2" id="KW-1185">Reference proteome</keyword>
<dbReference type="Proteomes" id="UP000232455">
    <property type="component" value="Unassembled WGS sequence"/>
</dbReference>
<evidence type="ECO:0000313" key="1">
    <source>
        <dbReference type="EMBL" id="PKA67327.1"/>
    </source>
</evidence>
<name>A0ABX4PTS8_9PSED</name>
<sequence>MQIGFRFAALCAFAMVAGCAGEKSVPRDSAVVTVSAYGPDLFGQHAHGVGGRLDVRESSGGATKLSYPPMDVRACNQSNTSCSLGIGVVDGTAEIISSSATGATVAIDLNYQVGRNYSFNANGQQLKLAVPTDVQALQSNQAISKKIEVAYGEVVHLPLPFGVDIAVCAQKHNAGEIMPDRSVCQGY</sequence>